<keyword evidence="3" id="KW-1185">Reference proteome</keyword>
<comment type="caution">
    <text evidence="2">The sequence shown here is derived from an EMBL/GenBank/DDBJ whole genome shotgun (WGS) entry which is preliminary data.</text>
</comment>
<name>A0A9X9MCM2_GULGU</name>
<dbReference type="PANTHER" id="PTHR15446:SF2">
    <property type="entry name" value="UROPLAKIN-3B-LIKE PROTEIN 1-RELATED"/>
    <property type="match status" value="1"/>
</dbReference>
<proteinExistence type="predicted"/>
<evidence type="ECO:0000256" key="1">
    <source>
        <dbReference type="SAM" id="Phobius"/>
    </source>
</evidence>
<organism evidence="2 3">
    <name type="scientific">Gulo gulo</name>
    <name type="common">Wolverine</name>
    <name type="synonym">Gluton</name>
    <dbReference type="NCBI Taxonomy" id="48420"/>
    <lineage>
        <taxon>Eukaryota</taxon>
        <taxon>Metazoa</taxon>
        <taxon>Chordata</taxon>
        <taxon>Craniata</taxon>
        <taxon>Vertebrata</taxon>
        <taxon>Euteleostomi</taxon>
        <taxon>Mammalia</taxon>
        <taxon>Eutheria</taxon>
        <taxon>Laurasiatheria</taxon>
        <taxon>Carnivora</taxon>
        <taxon>Caniformia</taxon>
        <taxon>Musteloidea</taxon>
        <taxon>Mustelidae</taxon>
        <taxon>Guloninae</taxon>
        <taxon>Gulo</taxon>
    </lineage>
</organism>
<dbReference type="EMBL" id="CYRY02046546">
    <property type="protein sequence ID" value="VCX42299.1"/>
    <property type="molecule type" value="Genomic_DNA"/>
</dbReference>
<dbReference type="AlphaFoldDB" id="A0A9X9MCM2"/>
<dbReference type="GO" id="GO:0016020">
    <property type="term" value="C:membrane"/>
    <property type="evidence" value="ECO:0007669"/>
    <property type="project" value="TreeGrafter"/>
</dbReference>
<keyword evidence="1" id="KW-0472">Membrane</keyword>
<dbReference type="InterPro" id="IPR024831">
    <property type="entry name" value="Uroplakin-3"/>
</dbReference>
<keyword evidence="1" id="KW-1133">Transmembrane helix</keyword>
<dbReference type="PANTHER" id="PTHR15446">
    <property type="entry name" value="UROPLAKIN III"/>
    <property type="match status" value="1"/>
</dbReference>
<keyword evidence="1" id="KW-0812">Transmembrane</keyword>
<dbReference type="Proteomes" id="UP000269945">
    <property type="component" value="Unassembled WGS sequence"/>
</dbReference>
<reference evidence="2 3" key="1">
    <citation type="submission" date="2018-10" db="EMBL/GenBank/DDBJ databases">
        <authorList>
            <person name="Ekblom R."/>
            <person name="Jareborg N."/>
        </authorList>
    </citation>
    <scope>NUCLEOTIDE SEQUENCE [LARGE SCALE GENOMIC DNA]</scope>
    <source>
        <tissue evidence="2">Muscle</tissue>
    </source>
</reference>
<feature type="transmembrane region" description="Helical" evidence="1">
    <location>
        <begin position="12"/>
        <end position="33"/>
    </location>
</feature>
<gene>
    <name evidence="2" type="ORF">BN2614_LOCUS5</name>
</gene>
<evidence type="ECO:0000313" key="3">
    <source>
        <dbReference type="Proteomes" id="UP000269945"/>
    </source>
</evidence>
<protein>
    <submittedName>
        <fullName evidence="2">Uncharacterized protein</fullName>
    </submittedName>
</protein>
<accession>A0A9X9MCM2</accession>
<feature type="non-terminal residue" evidence="2">
    <location>
        <position position="1"/>
    </location>
</feature>
<evidence type="ECO:0000313" key="2">
    <source>
        <dbReference type="EMBL" id="VCX42299.1"/>
    </source>
</evidence>
<sequence>ALPAAPGPQSAGTVVIITILSVLLAVLLALLIYTCYDTCGSTPILGPEQSVCVRRYDTHHVISPPATGGS</sequence>